<dbReference type="PANTHER" id="PTHR10631:SF3">
    <property type="entry name" value="TRNA (GUANINE(26)-N(2))-DIMETHYLTRANSFERASE"/>
    <property type="match status" value="1"/>
</dbReference>
<dbReference type="Proteomes" id="UP001165060">
    <property type="component" value="Unassembled WGS sequence"/>
</dbReference>
<feature type="non-terminal residue" evidence="11">
    <location>
        <position position="1"/>
    </location>
</feature>
<protein>
    <recommendedName>
        <fullName evidence="7">tRNA (guanine(26)-N(2))-dimethyltransferase</fullName>
        <ecNumber evidence="7">2.1.1.216</ecNumber>
    </recommendedName>
</protein>
<feature type="compositionally biased region" description="Basic and acidic residues" evidence="10">
    <location>
        <begin position="327"/>
        <end position="362"/>
    </location>
</feature>
<evidence type="ECO:0000256" key="7">
    <source>
        <dbReference type="ARBA" id="ARBA00039099"/>
    </source>
</evidence>
<keyword evidence="5 9" id="KW-0819">tRNA processing</keyword>
<dbReference type="InterPro" id="IPR042296">
    <property type="entry name" value="tRNA_met_Trm1_C"/>
</dbReference>
<evidence type="ECO:0000256" key="10">
    <source>
        <dbReference type="SAM" id="MobiDB-lite"/>
    </source>
</evidence>
<keyword evidence="4 9" id="KW-0949">S-adenosyl-L-methionine</keyword>
<evidence type="ECO:0000256" key="3">
    <source>
        <dbReference type="ARBA" id="ARBA00022679"/>
    </source>
</evidence>
<reference evidence="11 12" key="1">
    <citation type="journal article" date="2023" name="Commun. Biol.">
        <title>Genome analysis of Parmales, the sister group of diatoms, reveals the evolutionary specialization of diatoms from phago-mixotrophs to photoautotrophs.</title>
        <authorList>
            <person name="Ban H."/>
            <person name="Sato S."/>
            <person name="Yoshikawa S."/>
            <person name="Yamada K."/>
            <person name="Nakamura Y."/>
            <person name="Ichinomiya M."/>
            <person name="Sato N."/>
            <person name="Blanc-Mathieu R."/>
            <person name="Endo H."/>
            <person name="Kuwata A."/>
            <person name="Ogata H."/>
        </authorList>
    </citation>
    <scope>NUCLEOTIDE SEQUENCE [LARGE SCALE GENOMIC DNA]</scope>
</reference>
<dbReference type="InterPro" id="IPR002905">
    <property type="entry name" value="Trm1"/>
</dbReference>
<dbReference type="PROSITE" id="PS51626">
    <property type="entry name" value="SAM_MT_TRM1"/>
    <property type="match status" value="1"/>
</dbReference>
<comment type="similarity">
    <text evidence="9">Belongs to the class I-like SAM-binding methyltransferase superfamily. Trm1 family.</text>
</comment>
<name>A0ABQ6M3X4_9STRA</name>
<dbReference type="SUPFAM" id="SSF53335">
    <property type="entry name" value="S-adenosyl-L-methionine-dependent methyltransferases"/>
    <property type="match status" value="1"/>
</dbReference>
<gene>
    <name evidence="11" type="ORF">TeGR_g1043</name>
</gene>
<sequence>PPPPRRYGSAAPFIDGAVQSVADGGMLNVTCTDMAVLSGNHPETCFAKYRSMPIHKGKYLHELALRILLQSLEAQANKYGRHIVPLASFGIDFYVRVFVRVFDGKAEVKNSSLKIGSVYQSTTCPSFHIVPTGRFEGKGYKPSTTTGVGTAGACSETGSPFKIGGPFWIAPIHDLEFVDEAVRRVEKPEDYGQPHDPLPTSKRLHGLLTTVSEELSDSPLYYLLPDLAHTVKTSCPPRPAFIAALESRGYRASSTHKEADAIKTDAPNDVGKVTRWTAAEKILAVEPKFEEKFEKKKPDSHANRRKARRYPPNPEAHWGPKALAGVDLEKRAEKVASRKKRREEEREARQAGGEKRAKGGGE</sequence>
<dbReference type="EC" id="2.1.1.216" evidence="7"/>
<evidence type="ECO:0000256" key="5">
    <source>
        <dbReference type="ARBA" id="ARBA00022694"/>
    </source>
</evidence>
<dbReference type="Gene3D" id="3.30.56.70">
    <property type="entry name" value="N2,N2-dimethylguanosine tRNA methyltransferase, C-terminal domain"/>
    <property type="match status" value="1"/>
</dbReference>
<keyword evidence="2 9" id="KW-0489">Methyltransferase</keyword>
<evidence type="ECO:0000256" key="9">
    <source>
        <dbReference type="PROSITE-ProRule" id="PRU00958"/>
    </source>
</evidence>
<comment type="catalytic activity">
    <reaction evidence="8">
        <text>guanosine(26) in tRNA + 2 S-adenosyl-L-methionine = N(2)-dimethylguanosine(26) in tRNA + 2 S-adenosyl-L-homocysteine + 2 H(+)</text>
        <dbReference type="Rhea" id="RHEA:43140"/>
        <dbReference type="Rhea" id="RHEA-COMP:10359"/>
        <dbReference type="Rhea" id="RHEA-COMP:10360"/>
        <dbReference type="ChEBI" id="CHEBI:15378"/>
        <dbReference type="ChEBI" id="CHEBI:57856"/>
        <dbReference type="ChEBI" id="CHEBI:59789"/>
        <dbReference type="ChEBI" id="CHEBI:74269"/>
        <dbReference type="ChEBI" id="CHEBI:74513"/>
        <dbReference type="EC" id="2.1.1.216"/>
    </reaction>
</comment>
<dbReference type="EMBL" id="BRYB01003680">
    <property type="protein sequence ID" value="GMI19089.1"/>
    <property type="molecule type" value="Genomic_DNA"/>
</dbReference>
<keyword evidence="6 9" id="KW-0694">RNA-binding</keyword>
<feature type="compositionally biased region" description="Basic and acidic residues" evidence="10">
    <location>
        <begin position="292"/>
        <end position="302"/>
    </location>
</feature>
<dbReference type="InterPro" id="IPR029063">
    <property type="entry name" value="SAM-dependent_MTases_sf"/>
</dbReference>
<accession>A0ABQ6M3X4</accession>
<feature type="region of interest" description="Disordered" evidence="10">
    <location>
        <begin position="292"/>
        <end position="362"/>
    </location>
</feature>
<evidence type="ECO:0000313" key="11">
    <source>
        <dbReference type="EMBL" id="GMI19089.1"/>
    </source>
</evidence>
<dbReference type="PANTHER" id="PTHR10631">
    <property type="entry name" value="N 2 ,N 2 -DIMETHYLGUANOSINE TRNA METHYLTRANSFERASE"/>
    <property type="match status" value="1"/>
</dbReference>
<organism evidence="11 12">
    <name type="scientific">Tetraparma gracilis</name>
    <dbReference type="NCBI Taxonomy" id="2962635"/>
    <lineage>
        <taxon>Eukaryota</taxon>
        <taxon>Sar</taxon>
        <taxon>Stramenopiles</taxon>
        <taxon>Ochrophyta</taxon>
        <taxon>Bolidophyceae</taxon>
        <taxon>Parmales</taxon>
        <taxon>Triparmaceae</taxon>
        <taxon>Tetraparma</taxon>
    </lineage>
</organism>
<keyword evidence="3 9" id="KW-0808">Transferase</keyword>
<dbReference type="Gene3D" id="3.40.50.150">
    <property type="entry name" value="Vaccinia Virus protein VP39"/>
    <property type="match status" value="1"/>
</dbReference>
<evidence type="ECO:0000313" key="12">
    <source>
        <dbReference type="Proteomes" id="UP001165060"/>
    </source>
</evidence>
<evidence type="ECO:0000256" key="6">
    <source>
        <dbReference type="ARBA" id="ARBA00022884"/>
    </source>
</evidence>
<evidence type="ECO:0000256" key="2">
    <source>
        <dbReference type="ARBA" id="ARBA00022603"/>
    </source>
</evidence>
<evidence type="ECO:0000256" key="8">
    <source>
        <dbReference type="ARBA" id="ARBA00051897"/>
    </source>
</evidence>
<proteinExistence type="inferred from homology"/>
<evidence type="ECO:0000256" key="1">
    <source>
        <dbReference type="ARBA" id="ARBA00022555"/>
    </source>
</evidence>
<keyword evidence="12" id="KW-1185">Reference proteome</keyword>
<keyword evidence="1 9" id="KW-0820">tRNA-binding</keyword>
<evidence type="ECO:0000256" key="4">
    <source>
        <dbReference type="ARBA" id="ARBA00022691"/>
    </source>
</evidence>
<dbReference type="Pfam" id="PF02005">
    <property type="entry name" value="TRM"/>
    <property type="match status" value="1"/>
</dbReference>
<comment type="caution">
    <text evidence="11">The sequence shown here is derived from an EMBL/GenBank/DDBJ whole genome shotgun (WGS) entry which is preliminary data.</text>
</comment>